<proteinExistence type="predicted"/>
<gene>
    <name evidence="2" type="ORF">CERZMDRAFT_89570</name>
</gene>
<dbReference type="AlphaFoldDB" id="A0A6A6FW42"/>
<dbReference type="Proteomes" id="UP000799539">
    <property type="component" value="Unassembled WGS sequence"/>
</dbReference>
<name>A0A6A6FW42_9PEZI</name>
<evidence type="ECO:0000313" key="3">
    <source>
        <dbReference type="Proteomes" id="UP000799539"/>
    </source>
</evidence>
<dbReference type="EMBL" id="ML992662">
    <property type="protein sequence ID" value="KAF2217609.1"/>
    <property type="molecule type" value="Genomic_DNA"/>
</dbReference>
<sequence length="150" mass="17178">MRRDQHVISPAGLEGTRTPLSFDDWTTTKSGSQDTPPTALKPMQLDEKTLESIAPFLRQTKEVHSGGCDTRELPARQPDEQHPSNEQQSKCWLRRVIARTTSKVSLAWSGRTVEDCTCWMCDYRAFKERCQHADRFIADVDGDSRRRNAR</sequence>
<evidence type="ECO:0000256" key="1">
    <source>
        <dbReference type="SAM" id="MobiDB-lite"/>
    </source>
</evidence>
<organism evidence="2 3">
    <name type="scientific">Cercospora zeae-maydis SCOH1-5</name>
    <dbReference type="NCBI Taxonomy" id="717836"/>
    <lineage>
        <taxon>Eukaryota</taxon>
        <taxon>Fungi</taxon>
        <taxon>Dikarya</taxon>
        <taxon>Ascomycota</taxon>
        <taxon>Pezizomycotina</taxon>
        <taxon>Dothideomycetes</taxon>
        <taxon>Dothideomycetidae</taxon>
        <taxon>Mycosphaerellales</taxon>
        <taxon>Mycosphaerellaceae</taxon>
        <taxon>Cercospora</taxon>
    </lineage>
</organism>
<reference evidence="2" key="1">
    <citation type="journal article" date="2020" name="Stud. Mycol.">
        <title>101 Dothideomycetes genomes: a test case for predicting lifestyles and emergence of pathogens.</title>
        <authorList>
            <person name="Haridas S."/>
            <person name="Albert R."/>
            <person name="Binder M."/>
            <person name="Bloem J."/>
            <person name="Labutti K."/>
            <person name="Salamov A."/>
            <person name="Andreopoulos B."/>
            <person name="Baker S."/>
            <person name="Barry K."/>
            <person name="Bills G."/>
            <person name="Bluhm B."/>
            <person name="Cannon C."/>
            <person name="Castanera R."/>
            <person name="Culley D."/>
            <person name="Daum C."/>
            <person name="Ezra D."/>
            <person name="Gonzalez J."/>
            <person name="Henrissat B."/>
            <person name="Kuo A."/>
            <person name="Liang C."/>
            <person name="Lipzen A."/>
            <person name="Lutzoni F."/>
            <person name="Magnuson J."/>
            <person name="Mondo S."/>
            <person name="Nolan M."/>
            <person name="Ohm R."/>
            <person name="Pangilinan J."/>
            <person name="Park H.-J."/>
            <person name="Ramirez L."/>
            <person name="Alfaro M."/>
            <person name="Sun H."/>
            <person name="Tritt A."/>
            <person name="Yoshinaga Y."/>
            <person name="Zwiers L.-H."/>
            <person name="Turgeon B."/>
            <person name="Goodwin S."/>
            <person name="Spatafora J."/>
            <person name="Crous P."/>
            <person name="Grigoriev I."/>
        </authorList>
    </citation>
    <scope>NUCLEOTIDE SEQUENCE</scope>
    <source>
        <strain evidence="2">SCOH1-5</strain>
    </source>
</reference>
<feature type="compositionally biased region" description="Basic and acidic residues" evidence="1">
    <location>
        <begin position="63"/>
        <end position="83"/>
    </location>
</feature>
<accession>A0A6A6FW42</accession>
<dbReference type="OrthoDB" id="3625948at2759"/>
<evidence type="ECO:0000313" key="2">
    <source>
        <dbReference type="EMBL" id="KAF2217609.1"/>
    </source>
</evidence>
<feature type="region of interest" description="Disordered" evidence="1">
    <location>
        <begin position="63"/>
        <end position="89"/>
    </location>
</feature>
<protein>
    <submittedName>
        <fullName evidence="2">Uncharacterized protein</fullName>
    </submittedName>
</protein>
<feature type="compositionally biased region" description="Polar residues" evidence="1">
    <location>
        <begin position="24"/>
        <end position="36"/>
    </location>
</feature>
<keyword evidence="3" id="KW-1185">Reference proteome</keyword>
<feature type="region of interest" description="Disordered" evidence="1">
    <location>
        <begin position="1"/>
        <end position="40"/>
    </location>
</feature>